<dbReference type="OrthoDB" id="5382170at2759"/>
<evidence type="ECO:0000313" key="4">
    <source>
        <dbReference type="Proteomes" id="UP000664203"/>
    </source>
</evidence>
<feature type="chain" id="PRO_5034031630" evidence="2">
    <location>
        <begin position="21"/>
        <end position="429"/>
    </location>
</feature>
<dbReference type="Proteomes" id="UP000664203">
    <property type="component" value="Unassembled WGS sequence"/>
</dbReference>
<gene>
    <name evidence="3" type="ORF">ALECFALPRED_001575</name>
</gene>
<dbReference type="EMBL" id="CAJPDR010000137">
    <property type="protein sequence ID" value="CAF9920581.1"/>
    <property type="molecule type" value="Genomic_DNA"/>
</dbReference>
<proteinExistence type="predicted"/>
<keyword evidence="1" id="KW-1133">Transmembrane helix</keyword>
<evidence type="ECO:0000256" key="2">
    <source>
        <dbReference type="SAM" id="SignalP"/>
    </source>
</evidence>
<keyword evidence="2" id="KW-0732">Signal</keyword>
<reference evidence="3" key="1">
    <citation type="submission" date="2021-03" db="EMBL/GenBank/DDBJ databases">
        <authorList>
            <person name="Tagirdzhanova G."/>
        </authorList>
    </citation>
    <scope>NUCLEOTIDE SEQUENCE</scope>
</reference>
<keyword evidence="1" id="KW-0812">Transmembrane</keyword>
<keyword evidence="4" id="KW-1185">Reference proteome</keyword>
<dbReference type="PROSITE" id="PS51257">
    <property type="entry name" value="PROKAR_LIPOPROTEIN"/>
    <property type="match status" value="1"/>
</dbReference>
<accession>A0A8H3F9G6</accession>
<comment type="caution">
    <text evidence="3">The sequence shown here is derived from an EMBL/GenBank/DDBJ whole genome shotgun (WGS) entry which is preliminary data.</text>
</comment>
<feature type="signal peptide" evidence="2">
    <location>
        <begin position="1"/>
        <end position="20"/>
    </location>
</feature>
<sequence length="429" mass="44928">MDLKSVTLALFAVLTACAVGQSGQTAAASPSATTTSATTTSPGHFDAVTSLGGAIAGEISSYFAQLLPSATSPPTPDEINEPLDIIINGRIFPPVIHDGSLTAPQDLSIDCANCDVFGNFSLSGGGKIPDDPFPGSQIPTPADVLEMHPDFDFSGLWVGATFDELSAHFEFSVNLTASNLTTANQTNEFIVPLPSKTLSKSIGDLTITATFNPELYGWINSTNNVSFSYGFDFQVPAGSELLLPLESLNDSISVGFNKSTLTPTAFTSATKDLDVSVELSFRPSVVFVASIGGLPVSMQVGVTLDIPTLNATIMQVHNVDVSCDPAPASLPTDQIYEDLTLVVPSIGVDALEVFQEALNLVLVKPADTQPFYEGYSTSLPTACYAFSRAEKTLVAAAQSKPSDTSSATSATVPLFVLFIAIILAVFTAM</sequence>
<evidence type="ECO:0000313" key="3">
    <source>
        <dbReference type="EMBL" id="CAF9920581.1"/>
    </source>
</evidence>
<organism evidence="3 4">
    <name type="scientific">Alectoria fallacina</name>
    <dbReference type="NCBI Taxonomy" id="1903189"/>
    <lineage>
        <taxon>Eukaryota</taxon>
        <taxon>Fungi</taxon>
        <taxon>Dikarya</taxon>
        <taxon>Ascomycota</taxon>
        <taxon>Pezizomycotina</taxon>
        <taxon>Lecanoromycetes</taxon>
        <taxon>OSLEUM clade</taxon>
        <taxon>Lecanoromycetidae</taxon>
        <taxon>Lecanorales</taxon>
        <taxon>Lecanorineae</taxon>
        <taxon>Parmeliaceae</taxon>
        <taxon>Alectoria</taxon>
    </lineage>
</organism>
<name>A0A8H3F9G6_9LECA</name>
<feature type="transmembrane region" description="Helical" evidence="1">
    <location>
        <begin position="410"/>
        <end position="428"/>
    </location>
</feature>
<dbReference type="AlphaFoldDB" id="A0A8H3F9G6"/>
<protein>
    <submittedName>
        <fullName evidence="3">Uncharacterized protein</fullName>
    </submittedName>
</protein>
<keyword evidence="1" id="KW-0472">Membrane</keyword>
<evidence type="ECO:0000256" key="1">
    <source>
        <dbReference type="SAM" id="Phobius"/>
    </source>
</evidence>